<dbReference type="EMBL" id="JAWDGP010004710">
    <property type="protein sequence ID" value="KAK3762487.1"/>
    <property type="molecule type" value="Genomic_DNA"/>
</dbReference>
<gene>
    <name evidence="1" type="ORF">RRG08_009875</name>
</gene>
<evidence type="ECO:0000313" key="1">
    <source>
        <dbReference type="EMBL" id="KAK3762487.1"/>
    </source>
</evidence>
<keyword evidence="2" id="KW-1185">Reference proteome</keyword>
<dbReference type="AlphaFoldDB" id="A0AAE0Z482"/>
<dbReference type="Proteomes" id="UP001283361">
    <property type="component" value="Unassembled WGS sequence"/>
</dbReference>
<protein>
    <submittedName>
        <fullName evidence="1">Uncharacterized protein</fullName>
    </submittedName>
</protein>
<accession>A0AAE0Z482</accession>
<reference evidence="1" key="1">
    <citation type="journal article" date="2023" name="G3 (Bethesda)">
        <title>A reference genome for the long-term kleptoplast-retaining sea slug Elysia crispata morphotype clarki.</title>
        <authorList>
            <person name="Eastman K.E."/>
            <person name="Pendleton A.L."/>
            <person name="Shaikh M.A."/>
            <person name="Suttiyut T."/>
            <person name="Ogas R."/>
            <person name="Tomko P."/>
            <person name="Gavelis G."/>
            <person name="Widhalm J.R."/>
            <person name="Wisecaver J.H."/>
        </authorList>
    </citation>
    <scope>NUCLEOTIDE SEQUENCE</scope>
    <source>
        <strain evidence="1">ECLA1</strain>
    </source>
</reference>
<organism evidence="1 2">
    <name type="scientific">Elysia crispata</name>
    <name type="common">lettuce slug</name>
    <dbReference type="NCBI Taxonomy" id="231223"/>
    <lineage>
        <taxon>Eukaryota</taxon>
        <taxon>Metazoa</taxon>
        <taxon>Spiralia</taxon>
        <taxon>Lophotrochozoa</taxon>
        <taxon>Mollusca</taxon>
        <taxon>Gastropoda</taxon>
        <taxon>Heterobranchia</taxon>
        <taxon>Euthyneura</taxon>
        <taxon>Panpulmonata</taxon>
        <taxon>Sacoglossa</taxon>
        <taxon>Placobranchoidea</taxon>
        <taxon>Plakobranchidae</taxon>
        <taxon>Elysia</taxon>
    </lineage>
</organism>
<name>A0AAE0Z482_9GAST</name>
<sequence length="68" mass="7769">MSTGSEDLSTHSLSETIRCVVSRHQVLATFQTEPPGCDLFQSYRFRSTREDRGNLRQCGMYPKMPKEA</sequence>
<proteinExistence type="predicted"/>
<comment type="caution">
    <text evidence="1">The sequence shown here is derived from an EMBL/GenBank/DDBJ whole genome shotgun (WGS) entry which is preliminary data.</text>
</comment>
<evidence type="ECO:0000313" key="2">
    <source>
        <dbReference type="Proteomes" id="UP001283361"/>
    </source>
</evidence>